<dbReference type="InterPro" id="IPR027417">
    <property type="entry name" value="P-loop_NTPase"/>
</dbReference>
<dbReference type="SUPFAM" id="SSF54211">
    <property type="entry name" value="Ribosomal protein S5 domain 2-like"/>
    <property type="match status" value="1"/>
</dbReference>
<sequence>MLRHALSKTSSRLAPRGALTNPLHYASTSALDVDLSKKRNIGISAHVDSGKTTLTERILFYTGRIGAIHDVKGKDGVGAKMDSMDLEREKGITIQSAATFCKWGENHVNIIDTPGHVDFTIEVERALRVLDGAILVLCGVSGVQSQSLTVDRQMKRYNVPRVAFINKLDRSGSNPFKVIVDLKEKLKLNAAAVQLPVGLENDHEGVVDIVTQKMLINEGENGEIVAEKDIPEDMKELAEEKMAELIERLADVDDEIGEMFLMEETPTVEQLKAGIRRATIKCQFVPVFMGSAFKNKGVQPLLNGVIDYLPSPDEKDNFALDLDDEEKEVKIKVDSDEPLVALAFKLEEGKFGQLTYMRVYQGSLKRGMNIINVNSGKKIKIPRIVRMHSDELEDIEAAGSGEVVAMFGIECSSMDSFTDGANLAMTSMFVPEPVMSISVVPDKKSNTANFGKALAKFGKEDPTLRISTDPISKQTILAGMGELHLEVYIERMKREYDVNCETGRPSVNYKESIARKKEFTYLHKKQTGGSGQYAKVIGFVEPLEEDSEETFEFDNQCVGTNIPPEFYPSCEKGANDAAAKGGLIGMEVSGVRVVLQDGAAHAVDSSDMAFRYAMAQAVREAMGQADPSILEPIMKLDVVAPQEFQGAIVSGLNRRMGLIQNSSNMDDNVVIEADVPLAQMFGYSTDIRSITQGKGEFTMEYKMHQAVPRDQQSTLIKNFKEQEAQQNTAV</sequence>
<dbReference type="SUPFAM" id="SSF54980">
    <property type="entry name" value="EF-G C-terminal domain-like"/>
    <property type="match status" value="2"/>
</dbReference>
<evidence type="ECO:0000256" key="4">
    <source>
        <dbReference type="ARBA" id="ARBA00022768"/>
    </source>
</evidence>
<dbReference type="Proteomes" id="UP001165122">
    <property type="component" value="Unassembled WGS sequence"/>
</dbReference>
<accession>A0A9W7ED98</accession>
<evidence type="ECO:0000313" key="10">
    <source>
        <dbReference type="Proteomes" id="UP001165122"/>
    </source>
</evidence>
<dbReference type="InterPro" id="IPR009000">
    <property type="entry name" value="Transl_B-barrel_sf"/>
</dbReference>
<name>A0A9W7ED98_9STRA</name>
<feature type="binding site" evidence="7">
    <location>
        <begin position="112"/>
        <end position="116"/>
    </location>
    <ligand>
        <name>GTP</name>
        <dbReference type="ChEBI" id="CHEBI:37565"/>
    </ligand>
</feature>
<feature type="binding site" evidence="7">
    <location>
        <begin position="166"/>
        <end position="169"/>
    </location>
    <ligand>
        <name>GTP</name>
        <dbReference type="ChEBI" id="CHEBI:37565"/>
    </ligand>
</feature>
<dbReference type="InterPro" id="IPR020568">
    <property type="entry name" value="Ribosomal_Su5_D2-typ_SF"/>
</dbReference>
<keyword evidence="3 7" id="KW-0547">Nucleotide-binding</keyword>
<dbReference type="FunFam" id="2.40.30.10:FF:000022">
    <property type="entry name" value="Elongation factor G, mitochondrial"/>
    <property type="match status" value="1"/>
</dbReference>
<dbReference type="SMART" id="SM00889">
    <property type="entry name" value="EFG_IV"/>
    <property type="match status" value="1"/>
</dbReference>
<dbReference type="FunFam" id="3.30.70.870:FF:000001">
    <property type="entry name" value="Elongation factor G"/>
    <property type="match status" value="1"/>
</dbReference>
<comment type="caution">
    <text evidence="9">The sequence shown here is derived from an EMBL/GenBank/DDBJ whole genome shotgun (WGS) entry which is preliminary data.</text>
</comment>
<dbReference type="SMART" id="SM00838">
    <property type="entry name" value="EFG_C"/>
    <property type="match status" value="1"/>
</dbReference>
<comment type="similarity">
    <text evidence="7">Belongs to the GTP-binding elongation factor family. EF-G/EF-2 subfamily.</text>
</comment>
<dbReference type="InterPro" id="IPR031157">
    <property type="entry name" value="G_TR_CS"/>
</dbReference>
<dbReference type="PROSITE" id="PS51722">
    <property type="entry name" value="G_TR_2"/>
    <property type="match status" value="1"/>
</dbReference>
<dbReference type="Pfam" id="PF14492">
    <property type="entry name" value="EFG_III"/>
    <property type="match status" value="1"/>
</dbReference>
<dbReference type="InterPro" id="IPR000640">
    <property type="entry name" value="EFG_V-like"/>
</dbReference>
<feature type="binding site" evidence="7">
    <location>
        <begin position="45"/>
        <end position="52"/>
    </location>
    <ligand>
        <name>GTP</name>
        <dbReference type="ChEBI" id="CHEBI:37565"/>
    </ligand>
</feature>
<reference evidence="10" key="1">
    <citation type="journal article" date="2023" name="Commun. Biol.">
        <title>Genome analysis of Parmales, the sister group of diatoms, reveals the evolutionary specialization of diatoms from phago-mixotrophs to photoautotrophs.</title>
        <authorList>
            <person name="Ban H."/>
            <person name="Sato S."/>
            <person name="Yoshikawa S."/>
            <person name="Yamada K."/>
            <person name="Nakamura Y."/>
            <person name="Ichinomiya M."/>
            <person name="Sato N."/>
            <person name="Blanc-Mathieu R."/>
            <person name="Endo H."/>
            <person name="Kuwata A."/>
            <person name="Ogata H."/>
        </authorList>
    </citation>
    <scope>NUCLEOTIDE SEQUENCE [LARGE SCALE GENOMIC DNA]</scope>
    <source>
        <strain evidence="10">NIES 3700</strain>
    </source>
</reference>
<dbReference type="InterPro" id="IPR005517">
    <property type="entry name" value="Transl_elong_EFG/EF2_IV"/>
</dbReference>
<dbReference type="OrthoDB" id="198619at2759"/>
<dbReference type="NCBIfam" id="TIGR00231">
    <property type="entry name" value="small_GTP"/>
    <property type="match status" value="1"/>
</dbReference>
<dbReference type="GO" id="GO:0005525">
    <property type="term" value="F:GTP binding"/>
    <property type="evidence" value="ECO:0007669"/>
    <property type="project" value="UniProtKB-UniRule"/>
</dbReference>
<dbReference type="Pfam" id="PF00009">
    <property type="entry name" value="GTP_EFTU"/>
    <property type="match status" value="1"/>
</dbReference>
<dbReference type="NCBIfam" id="NF009381">
    <property type="entry name" value="PRK12740.1-5"/>
    <property type="match status" value="1"/>
</dbReference>
<dbReference type="InterPro" id="IPR009022">
    <property type="entry name" value="EFG_III"/>
</dbReference>
<dbReference type="InterPro" id="IPR004161">
    <property type="entry name" value="EFTu-like_2"/>
</dbReference>
<dbReference type="Gene3D" id="2.40.30.10">
    <property type="entry name" value="Translation factors"/>
    <property type="match status" value="1"/>
</dbReference>
<dbReference type="EMBL" id="BRXW01000698">
    <property type="protein sequence ID" value="GMH74523.1"/>
    <property type="molecule type" value="Genomic_DNA"/>
</dbReference>
<dbReference type="AlphaFoldDB" id="A0A9W7ED98"/>
<dbReference type="GO" id="GO:0070125">
    <property type="term" value="P:mitochondrial translational elongation"/>
    <property type="evidence" value="ECO:0007669"/>
    <property type="project" value="UniProtKB-UniRule"/>
</dbReference>
<dbReference type="PANTHER" id="PTHR43636">
    <property type="entry name" value="ELONGATION FACTOR G, MITOCHONDRIAL"/>
    <property type="match status" value="1"/>
</dbReference>
<comment type="function">
    <text evidence="7">Mitochondrial GTPase that catalyzes the GTP-dependent ribosomal translocation step during translation elongation. During this step, the ribosome changes from the pre-translocational (PRE) to the post-translocational (POST) state as the newly formed A-site-bound peptidyl-tRNA and P-site-bound deacylated tRNA move to the P and E sites, respectively. Catalyzes the coordinated movement of the two tRNA molecules, the mRNA and conformational changes in the ribosome.</text>
</comment>
<dbReference type="GO" id="GO:0009507">
    <property type="term" value="C:chloroplast"/>
    <property type="evidence" value="ECO:0007669"/>
    <property type="project" value="UniProtKB-SubCell"/>
</dbReference>
<dbReference type="PANTHER" id="PTHR43636:SF2">
    <property type="entry name" value="ELONGATION FACTOR G, MITOCHONDRIAL"/>
    <property type="match status" value="1"/>
</dbReference>
<dbReference type="Gene3D" id="3.40.50.300">
    <property type="entry name" value="P-loop containing nucleotide triphosphate hydrolases"/>
    <property type="match status" value="1"/>
</dbReference>
<dbReference type="Pfam" id="PF00679">
    <property type="entry name" value="EFG_C"/>
    <property type="match status" value="1"/>
</dbReference>
<evidence type="ECO:0000256" key="7">
    <source>
        <dbReference type="HAMAP-Rule" id="MF_03061"/>
    </source>
</evidence>
<dbReference type="Pfam" id="PF03144">
    <property type="entry name" value="GTP_EFTU_D2"/>
    <property type="match status" value="1"/>
</dbReference>
<dbReference type="HAMAP" id="MF_00054_B">
    <property type="entry name" value="EF_G_EF_2_B"/>
    <property type="match status" value="1"/>
</dbReference>
<dbReference type="GO" id="GO:0005739">
    <property type="term" value="C:mitochondrion"/>
    <property type="evidence" value="ECO:0007669"/>
    <property type="project" value="UniProtKB-SubCell"/>
</dbReference>
<dbReference type="InterPro" id="IPR000795">
    <property type="entry name" value="T_Tr_GTP-bd_dom"/>
</dbReference>
<dbReference type="CDD" id="cd16262">
    <property type="entry name" value="EFG_III"/>
    <property type="match status" value="1"/>
</dbReference>
<gene>
    <name evidence="9" type="ORF">TrLO_g15856</name>
</gene>
<keyword evidence="10" id="KW-1185">Reference proteome</keyword>
<dbReference type="GO" id="GO:0003924">
    <property type="term" value="F:GTPase activity"/>
    <property type="evidence" value="ECO:0007669"/>
    <property type="project" value="UniProtKB-UniRule"/>
</dbReference>
<comment type="subcellular location">
    <subcellularLocation>
        <location evidence="7">Mitochondrion</location>
    </subcellularLocation>
    <subcellularLocation>
        <location evidence="1">Plastid</location>
        <location evidence="1">Chloroplast</location>
    </subcellularLocation>
</comment>
<dbReference type="FunFam" id="3.30.230.10:FF:000003">
    <property type="entry name" value="Elongation factor G"/>
    <property type="match status" value="1"/>
</dbReference>
<evidence type="ECO:0000256" key="1">
    <source>
        <dbReference type="ARBA" id="ARBA00004229"/>
    </source>
</evidence>
<dbReference type="Pfam" id="PF03764">
    <property type="entry name" value="EFG_IV"/>
    <property type="match status" value="1"/>
</dbReference>
<dbReference type="InterPro" id="IPR047872">
    <property type="entry name" value="EFG_IV"/>
</dbReference>
<keyword evidence="7" id="KW-0496">Mitochondrion</keyword>
<dbReference type="InterPro" id="IPR041095">
    <property type="entry name" value="EFG_II"/>
</dbReference>
<keyword evidence="5 7" id="KW-0648">Protein biosynthesis</keyword>
<keyword evidence="4 7" id="KW-0251">Elongation factor</keyword>
<dbReference type="FunFam" id="3.40.50.300:FF:000029">
    <property type="entry name" value="Elongation factor G"/>
    <property type="match status" value="1"/>
</dbReference>
<dbReference type="FunFam" id="3.30.70.240:FF:000001">
    <property type="entry name" value="Elongation factor G"/>
    <property type="match status" value="1"/>
</dbReference>
<evidence type="ECO:0000256" key="2">
    <source>
        <dbReference type="ARBA" id="ARBA00005870"/>
    </source>
</evidence>
<dbReference type="SUPFAM" id="SSF50447">
    <property type="entry name" value="Translation proteins"/>
    <property type="match status" value="1"/>
</dbReference>
<comment type="similarity">
    <text evidence="2">Belongs to the TRAFAC class translation factor GTPase superfamily. Classic translation factor GTPase family. EF-G/EF-2 subfamily.</text>
</comment>
<dbReference type="InterPro" id="IPR004540">
    <property type="entry name" value="Transl_elong_EFG/EF2"/>
</dbReference>
<dbReference type="NCBIfam" id="TIGR00484">
    <property type="entry name" value="EF-G"/>
    <property type="match status" value="1"/>
</dbReference>
<protein>
    <recommendedName>
        <fullName evidence="7">Elongation factor G, mitochondrial</fullName>
        <shortName evidence="7">EF-Gmt</shortName>
    </recommendedName>
    <alternativeName>
        <fullName evidence="7">Elongation factor G 1, mitochondrial</fullName>
        <shortName evidence="7">mEF-G 1</shortName>
    </alternativeName>
    <alternativeName>
        <fullName evidence="7">Elongation factor G1</fullName>
    </alternativeName>
</protein>
<evidence type="ECO:0000259" key="8">
    <source>
        <dbReference type="PROSITE" id="PS51722"/>
    </source>
</evidence>
<dbReference type="SUPFAM" id="SSF52540">
    <property type="entry name" value="P-loop containing nucleoside triphosphate hydrolases"/>
    <property type="match status" value="1"/>
</dbReference>
<dbReference type="Gene3D" id="3.30.70.870">
    <property type="entry name" value="Elongation Factor G (Translational Gtpase), domain 3"/>
    <property type="match status" value="1"/>
</dbReference>
<feature type="domain" description="Tr-type G" evidence="8">
    <location>
        <begin position="36"/>
        <end position="313"/>
    </location>
</feature>
<keyword evidence="6 7" id="KW-0342">GTP-binding</keyword>
<organism evidence="9 10">
    <name type="scientific">Triparma laevis f. longispina</name>
    <dbReference type="NCBI Taxonomy" id="1714387"/>
    <lineage>
        <taxon>Eukaryota</taxon>
        <taxon>Sar</taxon>
        <taxon>Stramenopiles</taxon>
        <taxon>Ochrophyta</taxon>
        <taxon>Bolidophyceae</taxon>
        <taxon>Parmales</taxon>
        <taxon>Triparmaceae</taxon>
        <taxon>Triparma</taxon>
    </lineage>
</organism>
<comment type="pathway">
    <text evidence="7">Protein biosynthesis; polypeptide chain elongation.</text>
</comment>
<proteinExistence type="inferred from homology"/>
<dbReference type="GO" id="GO:0003746">
    <property type="term" value="F:translation elongation factor activity"/>
    <property type="evidence" value="ECO:0007669"/>
    <property type="project" value="UniProtKB-UniRule"/>
</dbReference>
<evidence type="ECO:0000256" key="6">
    <source>
        <dbReference type="ARBA" id="ARBA00023134"/>
    </source>
</evidence>
<dbReference type="PROSITE" id="PS00301">
    <property type="entry name" value="G_TR_1"/>
    <property type="match status" value="1"/>
</dbReference>
<dbReference type="CDD" id="cd01434">
    <property type="entry name" value="EFG_mtEFG1_IV"/>
    <property type="match status" value="1"/>
</dbReference>
<evidence type="ECO:0000256" key="3">
    <source>
        <dbReference type="ARBA" id="ARBA00022741"/>
    </source>
</evidence>
<evidence type="ECO:0000313" key="9">
    <source>
        <dbReference type="EMBL" id="GMH74523.1"/>
    </source>
</evidence>
<dbReference type="PRINTS" id="PR00315">
    <property type="entry name" value="ELONGATNFCT"/>
</dbReference>
<dbReference type="Gene3D" id="3.30.230.10">
    <property type="match status" value="1"/>
</dbReference>
<evidence type="ECO:0000256" key="5">
    <source>
        <dbReference type="ARBA" id="ARBA00022917"/>
    </source>
</evidence>
<dbReference type="CDD" id="cd04091">
    <property type="entry name" value="mtEFG1_II_like"/>
    <property type="match status" value="1"/>
</dbReference>
<dbReference type="Gene3D" id="3.30.70.240">
    <property type="match status" value="1"/>
</dbReference>
<dbReference type="InterPro" id="IPR035647">
    <property type="entry name" value="EFG_III/V"/>
</dbReference>
<dbReference type="CDD" id="cd01886">
    <property type="entry name" value="EF-G"/>
    <property type="match status" value="1"/>
</dbReference>
<dbReference type="InterPro" id="IPR005225">
    <property type="entry name" value="Small_GTP-bd"/>
</dbReference>
<dbReference type="InterPro" id="IPR014721">
    <property type="entry name" value="Ribsml_uS5_D2-typ_fold_subgr"/>
</dbReference>